<dbReference type="PATRIC" id="fig|657313.3.peg.2745"/>
<dbReference type="Proteomes" id="UP000008956">
    <property type="component" value="Chromosome"/>
</dbReference>
<accession>D4LZS0</accession>
<dbReference type="HOGENOM" id="CLU_3316488_0_0_9"/>
<organism evidence="1 2">
    <name type="scientific">[Ruminococcus] torques L2-14</name>
    <dbReference type="NCBI Taxonomy" id="657313"/>
    <lineage>
        <taxon>Bacteria</taxon>
        <taxon>Bacillati</taxon>
        <taxon>Bacillota</taxon>
        <taxon>Clostridia</taxon>
        <taxon>Lachnospirales</taxon>
        <taxon>Lachnospiraceae</taxon>
        <taxon>Mediterraneibacter</taxon>
    </lineage>
</organism>
<evidence type="ECO:0000313" key="1">
    <source>
        <dbReference type="EMBL" id="CBL27280.1"/>
    </source>
</evidence>
<sequence length="39" mass="4979">MKYEYMKESEQMLQYFRFPKFLLKLRIFSNCKISLYDFV</sequence>
<dbReference type="AlphaFoldDB" id="D4LZS0"/>
<reference evidence="1 2" key="2">
    <citation type="submission" date="2010-03" db="EMBL/GenBank/DDBJ databases">
        <authorList>
            <person name="Pajon A."/>
        </authorList>
    </citation>
    <scope>NUCLEOTIDE SEQUENCE [LARGE SCALE GENOMIC DNA]</scope>
    <source>
        <strain evidence="1 2">L2-14</strain>
    </source>
</reference>
<reference evidence="1 2" key="1">
    <citation type="submission" date="2010-03" db="EMBL/GenBank/DDBJ databases">
        <title>The genome sequence of Ruminococcus torques L2-14.</title>
        <authorList>
            <consortium name="metaHIT consortium -- http://www.metahit.eu/"/>
            <person name="Pajon A."/>
            <person name="Turner K."/>
            <person name="Parkhill J."/>
            <person name="Duncan S."/>
            <person name="Flint H."/>
        </authorList>
    </citation>
    <scope>NUCLEOTIDE SEQUENCE [LARGE SCALE GENOMIC DNA]</scope>
    <source>
        <strain evidence="1 2">L2-14</strain>
    </source>
</reference>
<name>D4LZS0_9FIRM</name>
<proteinExistence type="predicted"/>
<evidence type="ECO:0000313" key="2">
    <source>
        <dbReference type="Proteomes" id="UP000008956"/>
    </source>
</evidence>
<dbReference type="EMBL" id="FP929055">
    <property type="protein sequence ID" value="CBL27280.1"/>
    <property type="molecule type" value="Genomic_DNA"/>
</dbReference>
<dbReference type="KEGG" id="rto:RTO_28440"/>
<protein>
    <submittedName>
        <fullName evidence="1">Uncharacterized protein</fullName>
    </submittedName>
</protein>
<gene>
    <name evidence="1" type="ORF">RTO_28440</name>
</gene>